<dbReference type="PANTHER" id="PTHR11014">
    <property type="entry name" value="PEPTIDASE M20 FAMILY MEMBER"/>
    <property type="match status" value="1"/>
</dbReference>
<accession>A0A0Q0CIH7</accession>
<proteinExistence type="predicted"/>
<dbReference type="Gene3D" id="3.40.630.10">
    <property type="entry name" value="Zn peptidases"/>
    <property type="match status" value="1"/>
</dbReference>
<dbReference type="InterPro" id="IPR002933">
    <property type="entry name" value="Peptidase_M20"/>
</dbReference>
<dbReference type="PATRIC" id="fig|264459.3.peg.2937"/>
<dbReference type="PANTHER" id="PTHR11014:SF63">
    <property type="entry name" value="METALLOPEPTIDASE, PUTATIVE (AFU_ORTHOLOGUE AFUA_6G09600)-RELATED"/>
    <property type="match status" value="1"/>
</dbReference>
<name>A0A0Q0CIH7_PSESX</name>
<gene>
    <name evidence="2" type="ORF">ALO94_01625</name>
</gene>
<evidence type="ECO:0000313" key="3">
    <source>
        <dbReference type="Proteomes" id="UP000050384"/>
    </source>
</evidence>
<sequence>MSSLKKLIPDLDALLPELEAIYKDLHRHPELSMCEYRTAKIAGDYLERYGYEVTREIGVTGVVGVMRNGDGPVVMLRADMDALPMAEATGLPYAADVVSQNEDGVEVPVCHSCGHDMHVTWLMGAARVLAEHRDT</sequence>
<dbReference type="Proteomes" id="UP000050384">
    <property type="component" value="Unassembled WGS sequence"/>
</dbReference>
<dbReference type="InterPro" id="IPR017439">
    <property type="entry name" value="Amidohydrolase"/>
</dbReference>
<reference evidence="2 3" key="1">
    <citation type="submission" date="2015-09" db="EMBL/GenBank/DDBJ databases">
        <title>Genome announcement of multiple Pseudomonas syringae strains.</title>
        <authorList>
            <person name="Thakur S."/>
            <person name="Wang P.W."/>
            <person name="Gong Y."/>
            <person name="Weir B.S."/>
            <person name="Guttman D.S."/>
        </authorList>
    </citation>
    <scope>NUCLEOTIDE SEQUENCE [LARGE SCALE GENOMIC DNA]</scope>
    <source>
        <strain evidence="2 3">ICMP16929</strain>
    </source>
</reference>
<dbReference type="AlphaFoldDB" id="A0A0Q0CIH7"/>
<dbReference type="Pfam" id="PF01546">
    <property type="entry name" value="Peptidase_M20"/>
    <property type="match status" value="1"/>
</dbReference>
<comment type="caution">
    <text evidence="2">The sequence shown here is derived from an EMBL/GenBank/DDBJ whole genome shotgun (WGS) entry which is preliminary data.</text>
</comment>
<organism evidence="2 3">
    <name type="scientific">Pseudomonas syringae pv. spinaceae</name>
    <dbReference type="NCBI Taxonomy" id="264459"/>
    <lineage>
        <taxon>Bacteria</taxon>
        <taxon>Pseudomonadati</taxon>
        <taxon>Pseudomonadota</taxon>
        <taxon>Gammaproteobacteria</taxon>
        <taxon>Pseudomonadales</taxon>
        <taxon>Pseudomonadaceae</taxon>
        <taxon>Pseudomonas</taxon>
        <taxon>Pseudomonas syringae</taxon>
    </lineage>
</organism>
<dbReference type="GO" id="GO:0016787">
    <property type="term" value="F:hydrolase activity"/>
    <property type="evidence" value="ECO:0007669"/>
    <property type="project" value="UniProtKB-KW"/>
</dbReference>
<keyword evidence="1 2" id="KW-0378">Hydrolase</keyword>
<evidence type="ECO:0000256" key="1">
    <source>
        <dbReference type="ARBA" id="ARBA00022801"/>
    </source>
</evidence>
<protein>
    <submittedName>
        <fullName evidence="2">Amidohydrolase</fullName>
    </submittedName>
</protein>
<dbReference type="EMBL" id="LJRI01000254">
    <property type="protein sequence ID" value="KPZ08434.1"/>
    <property type="molecule type" value="Genomic_DNA"/>
</dbReference>
<evidence type="ECO:0000313" key="2">
    <source>
        <dbReference type="EMBL" id="KPZ08434.1"/>
    </source>
</evidence>
<dbReference type="SUPFAM" id="SSF53187">
    <property type="entry name" value="Zn-dependent exopeptidases"/>
    <property type="match status" value="1"/>
</dbReference>